<evidence type="ECO:0000313" key="2">
    <source>
        <dbReference type="EMBL" id="RHH09853.1"/>
    </source>
</evidence>
<dbReference type="AlphaFoldDB" id="A0A396BTI7"/>
<sequence length="83" mass="9788">MLYRTDEQAISNAFFGKLLFHRKEEFYKNALQSDGIKRGSPPSRLENQPARTGRNRRRNKMEKIKRRKLIGINGDGWRRGIGR</sequence>
<accession>A0A396BTI7</accession>
<feature type="region of interest" description="Disordered" evidence="1">
    <location>
        <begin position="32"/>
        <end position="63"/>
    </location>
</feature>
<comment type="caution">
    <text evidence="2">The sequence shown here is derived from an EMBL/GenBank/DDBJ whole genome shotgun (WGS) entry which is preliminary data.</text>
</comment>
<dbReference type="EMBL" id="QRJE01000021">
    <property type="protein sequence ID" value="RHH09853.1"/>
    <property type="molecule type" value="Genomic_DNA"/>
</dbReference>
<evidence type="ECO:0000313" key="3">
    <source>
        <dbReference type="Proteomes" id="UP000266644"/>
    </source>
</evidence>
<name>A0A396BTI7_BACFG</name>
<protein>
    <submittedName>
        <fullName evidence="2">Uncharacterized protein</fullName>
    </submittedName>
</protein>
<organism evidence="2 3">
    <name type="scientific">Bacteroides fragilis</name>
    <dbReference type="NCBI Taxonomy" id="817"/>
    <lineage>
        <taxon>Bacteria</taxon>
        <taxon>Pseudomonadati</taxon>
        <taxon>Bacteroidota</taxon>
        <taxon>Bacteroidia</taxon>
        <taxon>Bacteroidales</taxon>
        <taxon>Bacteroidaceae</taxon>
        <taxon>Bacteroides</taxon>
    </lineage>
</organism>
<dbReference type="Proteomes" id="UP000266644">
    <property type="component" value="Unassembled WGS sequence"/>
</dbReference>
<feature type="compositionally biased region" description="Basic residues" evidence="1">
    <location>
        <begin position="53"/>
        <end position="63"/>
    </location>
</feature>
<reference evidence="2 3" key="1">
    <citation type="submission" date="2018-08" db="EMBL/GenBank/DDBJ databases">
        <title>A genome reference for cultivated species of the human gut microbiota.</title>
        <authorList>
            <person name="Zou Y."/>
            <person name="Xue W."/>
            <person name="Luo G."/>
        </authorList>
    </citation>
    <scope>NUCLEOTIDE SEQUENCE [LARGE SCALE GENOMIC DNA]</scope>
    <source>
        <strain evidence="2 3">AM18-6</strain>
    </source>
</reference>
<evidence type="ECO:0000256" key="1">
    <source>
        <dbReference type="SAM" id="MobiDB-lite"/>
    </source>
</evidence>
<proteinExistence type="predicted"/>
<gene>
    <name evidence="2" type="ORF">DW228_13595</name>
</gene>